<feature type="transmembrane region" description="Helical" evidence="1">
    <location>
        <begin position="7"/>
        <end position="27"/>
    </location>
</feature>
<evidence type="ECO:0000313" key="2">
    <source>
        <dbReference type="EMBL" id="MCG6226025.1"/>
    </source>
</evidence>
<dbReference type="Proteomes" id="UP000814367">
    <property type="component" value="Unassembled WGS sequence"/>
</dbReference>
<reference evidence="2 3" key="1">
    <citation type="submission" date="2020-03" db="EMBL/GenBank/DDBJ databases">
        <title>Comparative genetics of Staphylococcus warneri persistents from caprine mastitis.</title>
        <authorList>
            <person name="Franca C.A."/>
            <person name="Rosa D.S."/>
            <person name="Silva A."/>
            <person name="Rodrigues D.L.N."/>
            <person name="Santos R.G."/>
            <person name="Castillo R.E.H."/>
            <person name="Moreira M.A.S."/>
            <person name="Lima M.C."/>
            <person name="Gouveia G.V."/>
            <person name="Gouveia J.J.S."/>
            <person name="Souza R.F.S."/>
            <person name="Bertram B."/>
            <person name="Azevedo V."/>
            <person name="Costa M."/>
        </authorList>
    </citation>
    <scope>NUCLEOTIDE SEQUENCE [LARGE SCALE GENOMIC DNA]</scope>
    <source>
        <strain evidence="2 3">Cap 9.2</strain>
    </source>
</reference>
<keyword evidence="3" id="KW-1185">Reference proteome</keyword>
<evidence type="ECO:0000256" key="1">
    <source>
        <dbReference type="SAM" id="Phobius"/>
    </source>
</evidence>
<dbReference type="EMBL" id="JAANHJ010000001">
    <property type="protein sequence ID" value="MCG6226025.1"/>
    <property type="molecule type" value="Genomic_DNA"/>
</dbReference>
<evidence type="ECO:0000313" key="3">
    <source>
        <dbReference type="Proteomes" id="UP000814367"/>
    </source>
</evidence>
<name>A0ABS9NHK9_STAWA</name>
<keyword evidence="1" id="KW-1133">Transmembrane helix</keyword>
<proteinExistence type="predicted"/>
<keyword evidence="1" id="KW-0472">Membrane</keyword>
<sequence length="62" mass="7379">MTFVIECLLILLIVNIILLIINIYKLIKANEQIYKRAYTMWTVLTIVFISIIVIILYNFIFL</sequence>
<feature type="transmembrane region" description="Helical" evidence="1">
    <location>
        <begin position="39"/>
        <end position="60"/>
    </location>
</feature>
<keyword evidence="1" id="KW-0812">Transmembrane</keyword>
<protein>
    <recommendedName>
        <fullName evidence="4">Mid2-like cell wall stress sensor domain protein</fullName>
    </recommendedName>
</protein>
<accession>A0ABS9NHK9</accession>
<evidence type="ECO:0008006" key="4">
    <source>
        <dbReference type="Google" id="ProtNLM"/>
    </source>
</evidence>
<comment type="caution">
    <text evidence="2">The sequence shown here is derived from an EMBL/GenBank/DDBJ whole genome shotgun (WGS) entry which is preliminary data.</text>
</comment>
<gene>
    <name evidence="2" type="ORF">G8J23_08515</name>
</gene>
<organism evidence="2 3">
    <name type="scientific">Staphylococcus warneri</name>
    <dbReference type="NCBI Taxonomy" id="1292"/>
    <lineage>
        <taxon>Bacteria</taxon>
        <taxon>Bacillati</taxon>
        <taxon>Bacillota</taxon>
        <taxon>Bacilli</taxon>
        <taxon>Bacillales</taxon>
        <taxon>Staphylococcaceae</taxon>
        <taxon>Staphylococcus</taxon>
    </lineage>
</organism>